<dbReference type="Proteomes" id="UP000542811">
    <property type="component" value="Unassembled WGS sequence"/>
</dbReference>
<organism evidence="1 2">
    <name type="scientific">Rhizobium laguerreae</name>
    <dbReference type="NCBI Taxonomy" id="1076926"/>
    <lineage>
        <taxon>Bacteria</taxon>
        <taxon>Pseudomonadati</taxon>
        <taxon>Pseudomonadota</taxon>
        <taxon>Alphaproteobacteria</taxon>
        <taxon>Hyphomicrobiales</taxon>
        <taxon>Rhizobiaceae</taxon>
        <taxon>Rhizobium/Agrobacterium group</taxon>
        <taxon>Rhizobium</taxon>
    </lineage>
</organism>
<keyword evidence="2" id="KW-1185">Reference proteome</keyword>
<protein>
    <submittedName>
        <fullName evidence="1">Uncharacterized protein</fullName>
    </submittedName>
</protein>
<dbReference type="RefSeq" id="WP_231284829.1">
    <property type="nucleotide sequence ID" value="NZ_CP088090.1"/>
</dbReference>
<name>A0ABR6G1X0_9HYPH</name>
<proteinExistence type="predicted"/>
<evidence type="ECO:0000313" key="2">
    <source>
        <dbReference type="Proteomes" id="UP000542811"/>
    </source>
</evidence>
<accession>A0ABR6G1X0</accession>
<reference evidence="1 2" key="1">
    <citation type="submission" date="2020-08" db="EMBL/GenBank/DDBJ databases">
        <title>Genomic Encyclopedia of Type Strains, Phase III (KMG-III): the genomes of soil and plant-associated and newly described type strains.</title>
        <authorList>
            <person name="Whitman W."/>
        </authorList>
    </citation>
    <scope>NUCLEOTIDE SEQUENCE [LARGE SCALE GENOMIC DNA]</scope>
    <source>
        <strain evidence="1 2">CECT 8280</strain>
    </source>
</reference>
<sequence>MTEIGRLLGSGKEAEVFEYGALALKLYRRRLQGVVIQGSREPVDP</sequence>
<gene>
    <name evidence="1" type="ORF">FHS25_000687</name>
</gene>
<evidence type="ECO:0000313" key="1">
    <source>
        <dbReference type="EMBL" id="MBB3160255.1"/>
    </source>
</evidence>
<comment type="caution">
    <text evidence="1">The sequence shown here is derived from an EMBL/GenBank/DDBJ whole genome shotgun (WGS) entry which is preliminary data.</text>
</comment>
<dbReference type="EMBL" id="JACHXX010000001">
    <property type="protein sequence ID" value="MBB3160255.1"/>
    <property type="molecule type" value="Genomic_DNA"/>
</dbReference>